<evidence type="ECO:0000256" key="6">
    <source>
        <dbReference type="SAM" id="Phobius"/>
    </source>
</evidence>
<dbReference type="PANTHER" id="PTHR38459:SF1">
    <property type="entry name" value="PROPHAGE BACTOPRENOL-LINKED GLUCOSE TRANSLOCASE HOMOLOG"/>
    <property type="match status" value="1"/>
</dbReference>
<dbReference type="AlphaFoldDB" id="A0A1F5HX11"/>
<dbReference type="GO" id="GO:0000271">
    <property type="term" value="P:polysaccharide biosynthetic process"/>
    <property type="evidence" value="ECO:0007669"/>
    <property type="project" value="InterPro"/>
</dbReference>
<keyword evidence="3 6" id="KW-0812">Transmembrane</keyword>
<dbReference type="Proteomes" id="UP000179227">
    <property type="component" value="Unassembled WGS sequence"/>
</dbReference>
<name>A0A1F5HX11_9BACT</name>
<comment type="subcellular location">
    <subcellularLocation>
        <location evidence="1">Membrane</location>
        <topology evidence="1">Multi-pass membrane protein</topology>
    </subcellularLocation>
</comment>
<dbReference type="InterPro" id="IPR051401">
    <property type="entry name" value="GtrA_CellWall_Glycosyl"/>
</dbReference>
<dbReference type="PANTHER" id="PTHR38459">
    <property type="entry name" value="PROPHAGE BACTOPRENOL-LINKED GLUCOSE TRANSLOCASE HOMOLOG"/>
    <property type="match status" value="1"/>
</dbReference>
<feature type="transmembrane region" description="Helical" evidence="6">
    <location>
        <begin position="7"/>
        <end position="30"/>
    </location>
</feature>
<feature type="domain" description="GtrA/DPMS transmembrane" evidence="7">
    <location>
        <begin position="72"/>
        <end position="196"/>
    </location>
</feature>
<organism evidence="8 9">
    <name type="scientific">Candidatus Curtissbacteria bacterium RIFCSPLOWO2_01_FULL_42_26</name>
    <dbReference type="NCBI Taxonomy" id="1797729"/>
    <lineage>
        <taxon>Bacteria</taxon>
        <taxon>Candidatus Curtissiibacteriota</taxon>
    </lineage>
</organism>
<evidence type="ECO:0000256" key="2">
    <source>
        <dbReference type="ARBA" id="ARBA00009399"/>
    </source>
</evidence>
<evidence type="ECO:0000256" key="1">
    <source>
        <dbReference type="ARBA" id="ARBA00004141"/>
    </source>
</evidence>
<feature type="transmembrane region" description="Helical" evidence="6">
    <location>
        <begin position="168"/>
        <end position="188"/>
    </location>
</feature>
<evidence type="ECO:0000256" key="3">
    <source>
        <dbReference type="ARBA" id="ARBA00022692"/>
    </source>
</evidence>
<evidence type="ECO:0000256" key="4">
    <source>
        <dbReference type="ARBA" id="ARBA00022989"/>
    </source>
</evidence>
<dbReference type="GO" id="GO:0005886">
    <property type="term" value="C:plasma membrane"/>
    <property type="evidence" value="ECO:0007669"/>
    <property type="project" value="TreeGrafter"/>
</dbReference>
<dbReference type="EMBL" id="MFBS01000034">
    <property type="protein sequence ID" value="OGE08643.1"/>
    <property type="molecule type" value="Genomic_DNA"/>
</dbReference>
<keyword evidence="4 6" id="KW-1133">Transmembrane helix</keyword>
<comment type="similarity">
    <text evidence="2">Belongs to the GtrA family.</text>
</comment>
<keyword evidence="5 6" id="KW-0472">Membrane</keyword>
<proteinExistence type="inferred from homology"/>
<comment type="caution">
    <text evidence="8">The sequence shown here is derived from an EMBL/GenBank/DDBJ whole genome shotgun (WGS) entry which is preliminary data.</text>
</comment>
<feature type="transmembrane region" description="Helical" evidence="6">
    <location>
        <begin position="102"/>
        <end position="121"/>
    </location>
</feature>
<feature type="transmembrane region" description="Helical" evidence="6">
    <location>
        <begin position="133"/>
        <end position="156"/>
    </location>
</feature>
<evidence type="ECO:0000313" key="9">
    <source>
        <dbReference type="Proteomes" id="UP000179227"/>
    </source>
</evidence>
<gene>
    <name evidence="8" type="ORF">A3A60_00650</name>
</gene>
<dbReference type="InterPro" id="IPR007267">
    <property type="entry name" value="GtrA_DPMS_TM"/>
</dbReference>
<dbReference type="STRING" id="1797729.A3A60_00650"/>
<evidence type="ECO:0000259" key="7">
    <source>
        <dbReference type="Pfam" id="PF04138"/>
    </source>
</evidence>
<sequence length="198" mass="21961">MLKEDLLTGLILAYLIAGFLIPTLINTGIYHKFPPIYVYVFLFAIFPILALIGLTIASFLGKKIHILWQFSKFALVGVLNTAIDFGILNILVYLTGITKGPTTLLMDAIAFSTAVINSYYWNRKWVFHDAKKGDFITFVAVTLIGLSINASIVFVVSTFVQPRLGASGAQWINVAKVAATAISLFWNFTGYKVIVFKR</sequence>
<accession>A0A1F5HX11</accession>
<evidence type="ECO:0000313" key="8">
    <source>
        <dbReference type="EMBL" id="OGE08643.1"/>
    </source>
</evidence>
<feature type="transmembrane region" description="Helical" evidence="6">
    <location>
        <begin position="36"/>
        <end position="61"/>
    </location>
</feature>
<dbReference type="Pfam" id="PF04138">
    <property type="entry name" value="GtrA_DPMS_TM"/>
    <property type="match status" value="1"/>
</dbReference>
<reference evidence="8 9" key="1">
    <citation type="journal article" date="2016" name="Nat. Commun.">
        <title>Thousands of microbial genomes shed light on interconnected biogeochemical processes in an aquifer system.</title>
        <authorList>
            <person name="Anantharaman K."/>
            <person name="Brown C.T."/>
            <person name="Hug L.A."/>
            <person name="Sharon I."/>
            <person name="Castelle C.J."/>
            <person name="Probst A.J."/>
            <person name="Thomas B.C."/>
            <person name="Singh A."/>
            <person name="Wilkins M.J."/>
            <person name="Karaoz U."/>
            <person name="Brodie E.L."/>
            <person name="Williams K.H."/>
            <person name="Hubbard S.S."/>
            <person name="Banfield J.F."/>
        </authorList>
    </citation>
    <scope>NUCLEOTIDE SEQUENCE [LARGE SCALE GENOMIC DNA]</scope>
</reference>
<evidence type="ECO:0000256" key="5">
    <source>
        <dbReference type="ARBA" id="ARBA00023136"/>
    </source>
</evidence>
<protein>
    <recommendedName>
        <fullName evidence="7">GtrA/DPMS transmembrane domain-containing protein</fullName>
    </recommendedName>
</protein>
<feature type="transmembrane region" description="Helical" evidence="6">
    <location>
        <begin position="73"/>
        <end position="96"/>
    </location>
</feature>